<dbReference type="EMBL" id="CP025738">
    <property type="protein sequence ID" value="AUO44164.1"/>
    <property type="molecule type" value="Genomic_DNA"/>
</dbReference>
<sequence>MGASLLAIAMCQPTSMLDVMASSRASSLPQGSTGLAVNERCFRSGSPPATPVPAHRLHSTAQRPPGCR</sequence>
<accession>A0ABM6QSJ9</accession>
<name>A0ABM6QSJ9_PSEO1</name>
<evidence type="ECO:0000313" key="3">
    <source>
        <dbReference type="Proteomes" id="UP000235315"/>
    </source>
</evidence>
<evidence type="ECO:0000313" key="2">
    <source>
        <dbReference type="EMBL" id="AUO44164.1"/>
    </source>
</evidence>
<keyword evidence="3" id="KW-1185">Reference proteome</keyword>
<evidence type="ECO:0008006" key="4">
    <source>
        <dbReference type="Google" id="ProtNLM"/>
    </source>
</evidence>
<organism evidence="2 3">
    <name type="scientific">Pseudomonas ogarae (strain DSM 112162 / CECT 30235 / F113)</name>
    <dbReference type="NCBI Taxonomy" id="1114970"/>
    <lineage>
        <taxon>Bacteria</taxon>
        <taxon>Pseudomonadati</taxon>
        <taxon>Pseudomonadota</taxon>
        <taxon>Gammaproteobacteria</taxon>
        <taxon>Pseudomonadales</taxon>
        <taxon>Pseudomonadaceae</taxon>
        <taxon>Pseudomonas</taxon>
    </lineage>
</organism>
<protein>
    <recommendedName>
        <fullName evidence="4">DUF1534 domain-containing protein</fullName>
    </recommendedName>
</protein>
<dbReference type="Proteomes" id="UP000235315">
    <property type="component" value="Chromosome"/>
</dbReference>
<gene>
    <name evidence="2" type="ORF">C1C98_01295</name>
</gene>
<feature type="region of interest" description="Disordered" evidence="1">
    <location>
        <begin position="42"/>
        <end position="68"/>
    </location>
</feature>
<proteinExistence type="predicted"/>
<reference evidence="2 3" key="1">
    <citation type="submission" date="2018-01" db="EMBL/GenBank/DDBJ databases">
        <title>Tropical forage species Digitaria eriantha prevents oxidative stress under low temperature conditions by the incorporation of polyhydroxybutyrate-producing endophytic bacteria.</title>
        <authorList>
            <person name="Stritzler M."/>
            <person name="Ayub N."/>
        </authorList>
    </citation>
    <scope>NUCLEOTIDE SEQUENCE [LARGE SCALE GENOMIC DNA]</scope>
    <source>
        <strain evidence="2 3">FR1</strain>
    </source>
</reference>
<evidence type="ECO:0000256" key="1">
    <source>
        <dbReference type="SAM" id="MobiDB-lite"/>
    </source>
</evidence>